<dbReference type="Proteomes" id="UP001183682">
    <property type="component" value="Unassembled WGS sequence"/>
</dbReference>
<accession>A0AAE4HTR9</accession>
<dbReference type="AlphaFoldDB" id="A0AAE4HTR9"/>
<keyword evidence="1" id="KW-0175">Coiled coil</keyword>
<evidence type="ECO:0000313" key="3">
    <source>
        <dbReference type="Proteomes" id="UP001183682"/>
    </source>
</evidence>
<gene>
    <name evidence="2" type="ORF">P7E30_11050</name>
</gene>
<dbReference type="EMBL" id="JARPZN010000007">
    <property type="protein sequence ID" value="MDT2690734.1"/>
    <property type="molecule type" value="Genomic_DNA"/>
</dbReference>
<dbReference type="RefSeq" id="WP_123836407.1">
    <property type="nucleotide sequence ID" value="NZ_JARPZN010000007.1"/>
</dbReference>
<evidence type="ECO:0000313" key="2">
    <source>
        <dbReference type="EMBL" id="MDT2690734.1"/>
    </source>
</evidence>
<organism evidence="2 3">
    <name type="scientific">Enterococcus gallinarum</name>
    <dbReference type="NCBI Taxonomy" id="1353"/>
    <lineage>
        <taxon>Bacteria</taxon>
        <taxon>Bacillati</taxon>
        <taxon>Bacillota</taxon>
        <taxon>Bacilli</taxon>
        <taxon>Lactobacillales</taxon>
        <taxon>Enterococcaceae</taxon>
        <taxon>Enterococcus</taxon>
    </lineage>
</organism>
<name>A0AAE4HTR9_ENTGA</name>
<protein>
    <submittedName>
        <fullName evidence="2">Uncharacterized protein</fullName>
    </submittedName>
</protein>
<evidence type="ECO:0000256" key="1">
    <source>
        <dbReference type="SAM" id="Coils"/>
    </source>
</evidence>
<sequence length="104" mass="11863">MGVKIKGLKELQRNLKNLEKKADSVNGSHSVPFNELFHDGFMQSYTNFSNIDEFVEKSGFDFSNMESIDENELDSFIKENSSFDSWNSMKSKAAGLWTKKQLGL</sequence>
<reference evidence="2" key="1">
    <citation type="submission" date="2023-03" db="EMBL/GenBank/DDBJ databases">
        <authorList>
            <person name="Shen W."/>
            <person name="Cai J."/>
        </authorList>
    </citation>
    <scope>NUCLEOTIDE SEQUENCE</scope>
    <source>
        <strain evidence="2">K69-2</strain>
    </source>
</reference>
<comment type="caution">
    <text evidence="2">The sequence shown here is derived from an EMBL/GenBank/DDBJ whole genome shotgun (WGS) entry which is preliminary data.</text>
</comment>
<proteinExistence type="predicted"/>
<feature type="coiled-coil region" evidence="1">
    <location>
        <begin position="1"/>
        <end position="28"/>
    </location>
</feature>